<dbReference type="Gene3D" id="3.40.50.2300">
    <property type="match status" value="1"/>
</dbReference>
<protein>
    <submittedName>
        <fullName evidence="3">Low molecular weight phosphatase family protein</fullName>
    </submittedName>
</protein>
<dbReference type="PANTHER" id="PTHR43428:SF1">
    <property type="entry name" value="ARSENATE REDUCTASE"/>
    <property type="match status" value="1"/>
</dbReference>
<dbReference type="RefSeq" id="WP_059037855.1">
    <property type="nucleotide sequence ID" value="NZ_JAADZU010000007.1"/>
</dbReference>
<sequence>MHGEETATAVPKVLFVCVSNRGKSVMAEGLSRQHATVFEASSAGTIAKVDDTVNAMSAEVLAEVGVDIYGHRPRQLTDDMMRAADLVVAIGTAARIDPPDGVRVEVWDTDEPSVCGIDGVERMRLIRDDIAARISALAACLGTDVSS</sequence>
<dbReference type="InterPro" id="IPR036196">
    <property type="entry name" value="Ptyr_pPase_sf"/>
</dbReference>
<gene>
    <name evidence="3" type="ORF">GYA93_03505</name>
</gene>
<keyword evidence="1" id="KW-0059">Arsenical resistance</keyword>
<dbReference type="EMBL" id="JAADZU010000007">
    <property type="protein sequence ID" value="NDK88653.1"/>
    <property type="molecule type" value="Genomic_DNA"/>
</dbReference>
<dbReference type="AlphaFoldDB" id="A0A7K3LKG2"/>
<keyword evidence="4" id="KW-1185">Reference proteome</keyword>
<proteinExistence type="predicted"/>
<dbReference type="InterPro" id="IPR023485">
    <property type="entry name" value="Ptyr_pPase"/>
</dbReference>
<organism evidence="3 4">
    <name type="scientific">Gordonia desulfuricans</name>
    <dbReference type="NCBI Taxonomy" id="89051"/>
    <lineage>
        <taxon>Bacteria</taxon>
        <taxon>Bacillati</taxon>
        <taxon>Actinomycetota</taxon>
        <taxon>Actinomycetes</taxon>
        <taxon>Mycobacteriales</taxon>
        <taxon>Gordoniaceae</taxon>
        <taxon>Gordonia</taxon>
    </lineage>
</organism>
<evidence type="ECO:0000259" key="2">
    <source>
        <dbReference type="SMART" id="SM00226"/>
    </source>
</evidence>
<dbReference type="GO" id="GO:0046685">
    <property type="term" value="P:response to arsenic-containing substance"/>
    <property type="evidence" value="ECO:0007669"/>
    <property type="project" value="UniProtKB-KW"/>
</dbReference>
<dbReference type="Pfam" id="PF01451">
    <property type="entry name" value="LMWPc"/>
    <property type="match status" value="1"/>
</dbReference>
<evidence type="ECO:0000313" key="4">
    <source>
        <dbReference type="Proteomes" id="UP000466307"/>
    </source>
</evidence>
<name>A0A7K3LKG2_9ACTN</name>
<evidence type="ECO:0000256" key="1">
    <source>
        <dbReference type="ARBA" id="ARBA00022849"/>
    </source>
</evidence>
<dbReference type="SMART" id="SM00226">
    <property type="entry name" value="LMWPc"/>
    <property type="match status" value="1"/>
</dbReference>
<evidence type="ECO:0000313" key="3">
    <source>
        <dbReference type="EMBL" id="NDK88653.1"/>
    </source>
</evidence>
<feature type="domain" description="Phosphotyrosine protein phosphatase I" evidence="2">
    <location>
        <begin position="11"/>
        <end position="140"/>
    </location>
</feature>
<accession>A0A7K3LKG2</accession>
<comment type="caution">
    <text evidence="3">The sequence shown here is derived from an EMBL/GenBank/DDBJ whole genome shotgun (WGS) entry which is preliminary data.</text>
</comment>
<dbReference type="Proteomes" id="UP000466307">
    <property type="component" value="Unassembled WGS sequence"/>
</dbReference>
<dbReference type="PANTHER" id="PTHR43428">
    <property type="entry name" value="ARSENATE REDUCTASE"/>
    <property type="match status" value="1"/>
</dbReference>
<reference evidence="3 4" key="1">
    <citation type="submission" date="2020-01" db="EMBL/GenBank/DDBJ databases">
        <title>Investigation of new actinobacteria for the biodesulphurisation of diesel fuel.</title>
        <authorList>
            <person name="Athi Narayanan S.M."/>
        </authorList>
    </citation>
    <scope>NUCLEOTIDE SEQUENCE [LARGE SCALE GENOMIC DNA]</scope>
    <source>
        <strain evidence="3 4">213E</strain>
    </source>
</reference>
<dbReference type="SUPFAM" id="SSF52788">
    <property type="entry name" value="Phosphotyrosine protein phosphatases I"/>
    <property type="match status" value="1"/>
</dbReference>